<organism evidence="1 2">
    <name type="scientific">Candidatus Paracaedimonas acanthamoebae</name>
    <dbReference type="NCBI Taxonomy" id="244581"/>
    <lineage>
        <taxon>Bacteria</taxon>
        <taxon>Pseudomonadati</taxon>
        <taxon>Pseudomonadota</taxon>
        <taxon>Alphaproteobacteria</taxon>
        <taxon>Holosporales</taxon>
        <taxon>Caedimonadaceae</taxon>
        <taxon>Candidatus Paracaedimonas</taxon>
    </lineage>
</organism>
<proteinExistence type="predicted"/>
<accession>A0A8J7PVJ7</accession>
<evidence type="ECO:0000313" key="2">
    <source>
        <dbReference type="Proteomes" id="UP000664414"/>
    </source>
</evidence>
<protein>
    <submittedName>
        <fullName evidence="1">Glycosyltransferase</fullName>
    </submittedName>
</protein>
<dbReference type="AlphaFoldDB" id="A0A8J7PVJ7"/>
<sequence length="368" mass="42577">MLKILHAPVNIGNHPWVLSRNERKFGCLSDLVINYSTWLGYPADKVLGTYGEKNFLKKLKKIFFALQSPFRYDVIHYYFGKSILSYDNPPKNPSFDFLDLKLAKKLGKKIFFTLQGCDVRLASESSTRNLFTPCGENKCSAYQVCVSTLDQRRKNFIKNILPLADQIFYLNPELGHYLPKSLFLPYANMEVNNFTKIPPNIKRTPKIVHAPSDATIKGTDLILKALESLKANYEFELILVQNKSHQEAMEIYRDADLVIDQVLCGWYGGFAVEMMAMGKPVMCYIRKEDLNFIPKKMSYDLPILNIHPATLEKDIASFLDRKEEWNKWSDSSVEFVRKWHNPAIIAEILVEAYQQDAPYEFLKEKFNQ</sequence>
<reference evidence="1" key="1">
    <citation type="submission" date="2021-02" db="EMBL/GenBank/DDBJ databases">
        <title>Thiocyanate and organic carbon inputs drive convergent selection for specific autotrophic Afipia and Thiobacillus strains within complex microbiomes.</title>
        <authorList>
            <person name="Huddy R.J."/>
            <person name="Sachdeva R."/>
            <person name="Kadzinga F."/>
            <person name="Kantor R.S."/>
            <person name="Harrison S.T.L."/>
            <person name="Banfield J.F."/>
        </authorList>
    </citation>
    <scope>NUCLEOTIDE SEQUENCE</scope>
    <source>
        <strain evidence="1">SCN18_10_11_15_R4_P_38_20</strain>
    </source>
</reference>
<dbReference type="Proteomes" id="UP000664414">
    <property type="component" value="Unassembled WGS sequence"/>
</dbReference>
<dbReference type="EMBL" id="JAFKGL010000011">
    <property type="protein sequence ID" value="MBN9412624.1"/>
    <property type="molecule type" value="Genomic_DNA"/>
</dbReference>
<gene>
    <name evidence="1" type="ORF">J0H12_01685</name>
</gene>
<dbReference type="SUPFAM" id="SSF53756">
    <property type="entry name" value="UDP-Glycosyltransferase/glycogen phosphorylase"/>
    <property type="match status" value="1"/>
</dbReference>
<evidence type="ECO:0000313" key="1">
    <source>
        <dbReference type="EMBL" id="MBN9412624.1"/>
    </source>
</evidence>
<name>A0A8J7PVJ7_9PROT</name>
<comment type="caution">
    <text evidence="1">The sequence shown here is derived from an EMBL/GenBank/DDBJ whole genome shotgun (WGS) entry which is preliminary data.</text>
</comment>